<keyword evidence="2" id="KW-0966">Cell projection</keyword>
<dbReference type="Gene3D" id="3.40.50.300">
    <property type="entry name" value="P-loop containing nucleotide triphosphate hydrolases"/>
    <property type="match status" value="1"/>
</dbReference>
<proteinExistence type="predicted"/>
<dbReference type="SUPFAM" id="SSF52540">
    <property type="entry name" value="P-loop containing nucleoside triphosphate hydrolases"/>
    <property type="match status" value="1"/>
</dbReference>
<feature type="region of interest" description="Disordered" evidence="1">
    <location>
        <begin position="1"/>
        <end position="54"/>
    </location>
</feature>
<dbReference type="InterPro" id="IPR027417">
    <property type="entry name" value="P-loop_NTPase"/>
</dbReference>
<reference evidence="2" key="1">
    <citation type="submission" date="2020-11" db="EMBL/GenBank/DDBJ databases">
        <title>Sequencing the genomes of 1000 actinobacteria strains.</title>
        <authorList>
            <person name="Klenk H.-P."/>
        </authorList>
    </citation>
    <scope>NUCLEOTIDE SEQUENCE</scope>
    <source>
        <strain evidence="2">DSM 26152</strain>
    </source>
</reference>
<protein>
    <submittedName>
        <fullName evidence="2">MinD-like ATPase involved in chromosome partitioning or flagellar assembly</fullName>
    </submittedName>
</protein>
<dbReference type="GO" id="GO:0016887">
    <property type="term" value="F:ATP hydrolysis activity"/>
    <property type="evidence" value="ECO:0007669"/>
    <property type="project" value="TreeGrafter"/>
</dbReference>
<evidence type="ECO:0000313" key="3">
    <source>
        <dbReference type="Proteomes" id="UP000625033"/>
    </source>
</evidence>
<dbReference type="AlphaFoldDB" id="A0A931GFJ6"/>
<dbReference type="GO" id="GO:0005829">
    <property type="term" value="C:cytosol"/>
    <property type="evidence" value="ECO:0007669"/>
    <property type="project" value="TreeGrafter"/>
</dbReference>
<keyword evidence="2" id="KW-0969">Cilium</keyword>
<feature type="compositionally biased region" description="Low complexity" evidence="1">
    <location>
        <begin position="41"/>
        <end position="50"/>
    </location>
</feature>
<keyword evidence="3" id="KW-1185">Reference proteome</keyword>
<dbReference type="GO" id="GO:0005524">
    <property type="term" value="F:ATP binding"/>
    <property type="evidence" value="ECO:0007669"/>
    <property type="project" value="TreeGrafter"/>
</dbReference>
<dbReference type="PANTHER" id="PTHR43384">
    <property type="entry name" value="SEPTUM SITE-DETERMINING PROTEIN MIND HOMOLOG, CHLOROPLASTIC-RELATED"/>
    <property type="match status" value="1"/>
</dbReference>
<keyword evidence="2" id="KW-0282">Flagellum</keyword>
<dbReference type="Proteomes" id="UP000625033">
    <property type="component" value="Unassembled WGS sequence"/>
</dbReference>
<dbReference type="PANTHER" id="PTHR43384:SF14">
    <property type="entry name" value="ESX-1 SECRETION-ASSOCIATED PROTEIN ESPI"/>
    <property type="match status" value="1"/>
</dbReference>
<dbReference type="EMBL" id="JADOTZ010000001">
    <property type="protein sequence ID" value="MBG6085310.1"/>
    <property type="molecule type" value="Genomic_DNA"/>
</dbReference>
<dbReference type="GO" id="GO:0051782">
    <property type="term" value="P:negative regulation of cell division"/>
    <property type="evidence" value="ECO:0007669"/>
    <property type="project" value="TreeGrafter"/>
</dbReference>
<gene>
    <name evidence="2" type="ORF">IW252_002077</name>
</gene>
<comment type="caution">
    <text evidence="2">The sequence shown here is derived from an EMBL/GenBank/DDBJ whole genome shotgun (WGS) entry which is preliminary data.</text>
</comment>
<name>A0A931GFJ6_9MICC</name>
<evidence type="ECO:0000313" key="2">
    <source>
        <dbReference type="EMBL" id="MBG6085310.1"/>
    </source>
</evidence>
<dbReference type="RefSeq" id="WP_196836507.1">
    <property type="nucleotide sequence ID" value="NZ_JADOTZ010000001.1"/>
</dbReference>
<accession>A0A931GFJ6</accession>
<dbReference type="GO" id="GO:0009898">
    <property type="term" value="C:cytoplasmic side of plasma membrane"/>
    <property type="evidence" value="ECO:0007669"/>
    <property type="project" value="TreeGrafter"/>
</dbReference>
<organism evidence="2 3">
    <name type="scientific">Zhihengliuella flava</name>
    <dbReference type="NCBI Taxonomy" id="1285193"/>
    <lineage>
        <taxon>Bacteria</taxon>
        <taxon>Bacillati</taxon>
        <taxon>Actinomycetota</taxon>
        <taxon>Actinomycetes</taxon>
        <taxon>Micrococcales</taxon>
        <taxon>Micrococcaceae</taxon>
        <taxon>Zhihengliuella</taxon>
    </lineage>
</organism>
<evidence type="ECO:0000256" key="1">
    <source>
        <dbReference type="SAM" id="MobiDB-lite"/>
    </source>
</evidence>
<sequence>MPTSTPRPEDDSAPYGQIVDPWAPQTSRRAQRQQARRESPASRNAASAPRVDPGAGAPLAYELLRLSNVSGASGGFGRLLRSMFGSDTSAGDLAAAAHEAQAAVTTGRRIAVFSTRGGAGTTTATAALARVFAAVRQDTTAALDLSLGHGSLGLRLGADPAAGRSFAQLVPDTTGGRLPTAAELHAMLVPITDNLLATASAPAAAGPPPAGSLVRETCANVSRYFPLTLLDCPAGINQSTTASALADAHAVLWVVPATMSGVEDALAQLSGPYLRQLVAAGRVVVLVTQLDRKAPVTAAAQAQRLHALGYEAHALDYDAHLAAGARLSLNLLGAERRMALAQLAGRLVTNANAAQTSLKAGRRP</sequence>
<dbReference type="InterPro" id="IPR050625">
    <property type="entry name" value="ParA/MinD_ATPase"/>
</dbReference>